<proteinExistence type="predicted"/>
<sequence length="230" mass="26268">MNRLSLWNPEYFMKKPALNISVFSDYICPFCYIGHLRLEALRERYDLKINWCFIEIHPETSAQGQSIDSLNYSHETWKKLMDNLQKLAAKENITFCKQIMTTNSRQALLLSQEIKSLGADIFYPFHQQLFSDYFINGKNIGDEDVLRDIAQQHNIPKSTIDKAWQDKYTHGPANATPDSLLPFLKYAGKLQTKSVPSFIIGNQVLTGAVSKEALLTAAEKQIKSNSSKTL</sequence>
<feature type="domain" description="DSBA-like thioredoxin" evidence="1">
    <location>
        <begin position="20"/>
        <end position="216"/>
    </location>
</feature>
<dbReference type="InterPro" id="IPR001853">
    <property type="entry name" value="DSBA-like_thioredoxin_dom"/>
</dbReference>
<dbReference type="EMBL" id="UOFF01000365">
    <property type="protein sequence ID" value="VAW57253.1"/>
    <property type="molecule type" value="Genomic_DNA"/>
</dbReference>
<dbReference type="SUPFAM" id="SSF52833">
    <property type="entry name" value="Thioredoxin-like"/>
    <property type="match status" value="1"/>
</dbReference>
<dbReference type="InterPro" id="IPR036249">
    <property type="entry name" value="Thioredoxin-like_sf"/>
</dbReference>
<gene>
    <name evidence="2" type="ORF">MNBD_GAMMA07-1350</name>
</gene>
<reference evidence="2" key="1">
    <citation type="submission" date="2018-06" db="EMBL/GenBank/DDBJ databases">
        <authorList>
            <person name="Zhirakovskaya E."/>
        </authorList>
    </citation>
    <scope>NUCLEOTIDE SEQUENCE</scope>
</reference>
<name>A0A3B0WY96_9ZZZZ</name>
<organism evidence="2">
    <name type="scientific">hydrothermal vent metagenome</name>
    <dbReference type="NCBI Taxonomy" id="652676"/>
    <lineage>
        <taxon>unclassified sequences</taxon>
        <taxon>metagenomes</taxon>
        <taxon>ecological metagenomes</taxon>
    </lineage>
</organism>
<dbReference type="Pfam" id="PF01323">
    <property type="entry name" value="DSBA"/>
    <property type="match status" value="1"/>
</dbReference>
<protein>
    <recommendedName>
        <fullName evidence="1">DSBA-like thioredoxin domain-containing protein</fullName>
    </recommendedName>
</protein>
<dbReference type="AlphaFoldDB" id="A0A3B0WY96"/>
<evidence type="ECO:0000259" key="1">
    <source>
        <dbReference type="Pfam" id="PF01323"/>
    </source>
</evidence>
<dbReference type="PANTHER" id="PTHR13887:SF41">
    <property type="entry name" value="THIOREDOXIN SUPERFAMILY PROTEIN"/>
    <property type="match status" value="1"/>
</dbReference>
<dbReference type="GO" id="GO:0016491">
    <property type="term" value="F:oxidoreductase activity"/>
    <property type="evidence" value="ECO:0007669"/>
    <property type="project" value="InterPro"/>
</dbReference>
<evidence type="ECO:0000313" key="2">
    <source>
        <dbReference type="EMBL" id="VAW57253.1"/>
    </source>
</evidence>
<dbReference type="Gene3D" id="3.40.30.10">
    <property type="entry name" value="Glutaredoxin"/>
    <property type="match status" value="1"/>
</dbReference>
<dbReference type="PANTHER" id="PTHR13887">
    <property type="entry name" value="GLUTATHIONE S-TRANSFERASE KAPPA"/>
    <property type="match status" value="1"/>
</dbReference>
<accession>A0A3B0WY96</accession>